<reference evidence="1" key="1">
    <citation type="journal article" date="2014" name="Genome Announc.">
        <title>Complete sequencing and chromosome-scale genome assembly of the industrial progenitor strain P2niaD18 from the penicillin producer Penicillium chrysogenum.</title>
        <authorList>
            <person name="Specht T."/>
            <person name="Dahlmann T.A."/>
            <person name="Zadra I."/>
            <person name="Kurnsteiner H."/>
            <person name="Kuck U."/>
        </authorList>
    </citation>
    <scope>NUCLEOTIDE SEQUENCE [LARGE SCALE GENOMIC DNA]</scope>
    <source>
        <strain evidence="1">P2niaD18</strain>
    </source>
</reference>
<protein>
    <submittedName>
        <fullName evidence="1">Uncharacterized protein</fullName>
    </submittedName>
</protein>
<dbReference type="AlphaFoldDB" id="A0A167RJ16"/>
<proteinExistence type="predicted"/>
<evidence type="ECO:0000313" key="1">
    <source>
        <dbReference type="EMBL" id="KZN86055.1"/>
    </source>
</evidence>
<gene>
    <name evidence="1" type="ORF">EN45_102520</name>
</gene>
<name>A0A167RJ16_PENCH</name>
<organism evidence="1">
    <name type="scientific">Penicillium chrysogenum</name>
    <name type="common">Penicillium notatum</name>
    <dbReference type="NCBI Taxonomy" id="5076"/>
    <lineage>
        <taxon>Eukaryota</taxon>
        <taxon>Fungi</taxon>
        <taxon>Dikarya</taxon>
        <taxon>Ascomycota</taxon>
        <taxon>Pezizomycotina</taxon>
        <taxon>Eurotiomycetes</taxon>
        <taxon>Eurotiomycetidae</taxon>
        <taxon>Eurotiales</taxon>
        <taxon>Aspergillaceae</taxon>
        <taxon>Penicillium</taxon>
        <taxon>Penicillium chrysogenum species complex</taxon>
    </lineage>
</organism>
<sequence length="277" mass="32250">MSTSSNENTIFDFEVRKDEIDLAKSVPKLKGASNWRMWETQMFMMLRFNNPVYVQLIRDEIKMPPPPRLPSTQIHLVAVSEPCFSKRLRATKKSKLTLLQRLLKLAPSKLSLQIWSYASTAVMAKRSGKGLEKWEKANNRAFLQFVSTLEPHISSSLYDIINVRVAYLALRDLHWNPSRHATYLRFKKLVNLRYKRGDPHTFVARFKNVLGNYTAFVGDMAPLQELCHFKRAVVGNPRCRFFILNLTINEEDPDLMGQVYRDFVTAVRLHQMFSKPR</sequence>
<dbReference type="Proteomes" id="UP000076449">
    <property type="component" value="Chromosome III"/>
</dbReference>
<accession>A0A167RJ16</accession>
<dbReference type="EMBL" id="CM002800">
    <property type="protein sequence ID" value="KZN86055.1"/>
    <property type="molecule type" value="Genomic_DNA"/>
</dbReference>